<dbReference type="Proteomes" id="UP000477750">
    <property type="component" value="Unassembled WGS sequence"/>
</dbReference>
<keyword evidence="5" id="KW-1185">Reference proteome</keyword>
<comment type="caution">
    <text evidence="4">The sequence shown here is derived from an EMBL/GenBank/DDBJ whole genome shotgun (WGS) entry which is preliminary data.</text>
</comment>
<accession>A0A6L5GAJ2</accession>
<feature type="domain" description="DUF4097" evidence="3">
    <location>
        <begin position="152"/>
        <end position="247"/>
    </location>
</feature>
<dbReference type="Pfam" id="PF13349">
    <property type="entry name" value="DUF4097"/>
    <property type="match status" value="1"/>
</dbReference>
<organism evidence="4 5">
    <name type="scientific">Glycomyces albidus</name>
    <dbReference type="NCBI Taxonomy" id="2656774"/>
    <lineage>
        <taxon>Bacteria</taxon>
        <taxon>Bacillati</taxon>
        <taxon>Actinomycetota</taxon>
        <taxon>Actinomycetes</taxon>
        <taxon>Glycomycetales</taxon>
        <taxon>Glycomycetaceae</taxon>
        <taxon>Glycomyces</taxon>
    </lineage>
</organism>
<feature type="transmembrane region" description="Helical" evidence="2">
    <location>
        <begin position="32"/>
        <end position="58"/>
    </location>
</feature>
<evidence type="ECO:0000256" key="1">
    <source>
        <dbReference type="SAM" id="MobiDB-lite"/>
    </source>
</evidence>
<dbReference type="EMBL" id="WIAO01000015">
    <property type="protein sequence ID" value="MQM26590.1"/>
    <property type="molecule type" value="Genomic_DNA"/>
</dbReference>
<sequence length="274" mass="28568">MIDTPAQSDKARTGTADAADTPDEPAYPHRKVWWIVGGAITGALLLTFLAVFGAWSWAVSSEDESATRTEAFDQAVSAAELTVDVGEVTLEAAAGPALEFRLDTEWLGSEPETGEDWDGEVFTANGECDSSIFLGLDVDQCQTDYTLGLPAGTDASAELGIGDISLDGLDAEIDVNTGVGDIVGENLKATSTTVESGVGEVHLEFDQVLGDIRVDAGTGDVVIVVPDDGATYDVRFDGGVGDEHIEIATDPASRADYVIDVTSGIGSLTVRYGS</sequence>
<dbReference type="AlphaFoldDB" id="A0A6L5GAJ2"/>
<evidence type="ECO:0000256" key="2">
    <source>
        <dbReference type="SAM" id="Phobius"/>
    </source>
</evidence>
<feature type="region of interest" description="Disordered" evidence="1">
    <location>
        <begin position="1"/>
        <end position="23"/>
    </location>
</feature>
<keyword evidence="2" id="KW-0812">Transmembrane</keyword>
<dbReference type="RefSeq" id="WP_153025750.1">
    <property type="nucleotide sequence ID" value="NZ_WIAO01000015.1"/>
</dbReference>
<reference evidence="4 5" key="1">
    <citation type="submission" date="2019-10" db="EMBL/GenBank/DDBJ databases">
        <title>Glycomyces albidus sp. nov., a novel actinomycete isolated from rhizosphere soil of wheat (Triticum aestivum L.).</title>
        <authorList>
            <person name="Qian L."/>
        </authorList>
    </citation>
    <scope>NUCLEOTIDE SEQUENCE [LARGE SCALE GENOMIC DNA]</scope>
    <source>
        <strain evidence="4 5">NEAU-7082</strain>
    </source>
</reference>
<evidence type="ECO:0000259" key="3">
    <source>
        <dbReference type="Pfam" id="PF13349"/>
    </source>
</evidence>
<evidence type="ECO:0000313" key="5">
    <source>
        <dbReference type="Proteomes" id="UP000477750"/>
    </source>
</evidence>
<name>A0A6L5GAJ2_9ACTN</name>
<keyword evidence="2" id="KW-1133">Transmembrane helix</keyword>
<keyword evidence="2" id="KW-0472">Membrane</keyword>
<evidence type="ECO:0000313" key="4">
    <source>
        <dbReference type="EMBL" id="MQM26590.1"/>
    </source>
</evidence>
<gene>
    <name evidence="4" type="ORF">GFD30_13545</name>
</gene>
<dbReference type="InterPro" id="IPR025164">
    <property type="entry name" value="Toastrack_DUF4097"/>
</dbReference>
<proteinExistence type="predicted"/>
<protein>
    <recommendedName>
        <fullName evidence="3">DUF4097 domain-containing protein</fullName>
    </recommendedName>
</protein>